<organism evidence="1 2">
    <name type="scientific">Coemansia helicoidea</name>
    <dbReference type="NCBI Taxonomy" id="1286919"/>
    <lineage>
        <taxon>Eukaryota</taxon>
        <taxon>Fungi</taxon>
        <taxon>Fungi incertae sedis</taxon>
        <taxon>Zoopagomycota</taxon>
        <taxon>Kickxellomycotina</taxon>
        <taxon>Kickxellomycetes</taxon>
        <taxon>Kickxellales</taxon>
        <taxon>Kickxellaceae</taxon>
        <taxon>Coemansia</taxon>
    </lineage>
</organism>
<sequence>METPQAKMHPNKEAFIEGVDLILGRWTALELAVQNEWGGADVHEKRDDMVDEIVEHVDKLVAKRKTPEPTDLQELLLDILETDFQVSLDDGSEAEVARHLCAIFAECKAGNFSTVDKLAEEREARERSGAAASAAGMSRRAEQPQGGSGGSDGSDSSDGSQDGSDSDASMQE</sequence>
<accession>A0ACC1KTD6</accession>
<evidence type="ECO:0000313" key="2">
    <source>
        <dbReference type="Proteomes" id="UP001140087"/>
    </source>
</evidence>
<reference evidence="1" key="1">
    <citation type="submission" date="2022-07" db="EMBL/GenBank/DDBJ databases">
        <title>Phylogenomic reconstructions and comparative analyses of Kickxellomycotina fungi.</title>
        <authorList>
            <person name="Reynolds N.K."/>
            <person name="Stajich J.E."/>
            <person name="Barry K."/>
            <person name="Grigoriev I.V."/>
            <person name="Crous P."/>
            <person name="Smith M.E."/>
        </authorList>
    </citation>
    <scope>NUCLEOTIDE SEQUENCE</scope>
    <source>
        <strain evidence="1">BCRC 34780</strain>
    </source>
</reference>
<dbReference type="Proteomes" id="UP001140087">
    <property type="component" value="Unassembled WGS sequence"/>
</dbReference>
<gene>
    <name evidence="1" type="primary">TSR2</name>
    <name evidence="1" type="ORF">H4R21_005542</name>
</gene>
<dbReference type="EMBL" id="JANBUN010002551">
    <property type="protein sequence ID" value="KAJ2794327.1"/>
    <property type="molecule type" value="Genomic_DNA"/>
</dbReference>
<evidence type="ECO:0000313" key="1">
    <source>
        <dbReference type="EMBL" id="KAJ2794327.1"/>
    </source>
</evidence>
<comment type="caution">
    <text evidence="1">The sequence shown here is derived from an EMBL/GenBank/DDBJ whole genome shotgun (WGS) entry which is preliminary data.</text>
</comment>
<protein>
    <submittedName>
        <fullName evidence="1">rRNA accumulation- protein</fullName>
    </submittedName>
</protein>
<keyword evidence="2" id="KW-1185">Reference proteome</keyword>
<proteinExistence type="predicted"/>
<name>A0ACC1KTD6_9FUNG</name>